<dbReference type="VEuPathDB" id="TriTrypDB:TvY486_0009800"/>
<accession>F9WLB5</accession>
<sequence length="346" mass="37644">MHYDTSVRANLAARNASKQSRPHCARHSAPRHQRVLSLRSHRAKQARRDTLAPPQLALCRTNTTCTAPAPAPSRTPRVRARMGRARRLHAHCGTAASLACAGKILTTMRTEPTRAPRCRHLLCCHDASGMKNAHAQCNAHVADGRIFQKATWRPPNANALSLALVATVALHRSCTAQQTCTSMRTQLPGHLPLLGVHSPQRKETRVAAVHSALSTPRRGKEQQGESTHSTPSDTAPQNETQHRRHQGTQFSGAVGIACPRPDATRQWSHVTSRRSGVCNGSHAQCTQVTCHSVGCLERSRHVGQCLISCAAAMRQTFEPAHAVQATPNQVRTPAPPFASQPLTSRR</sequence>
<dbReference type="AlphaFoldDB" id="F9WLB5"/>
<protein>
    <submittedName>
        <fullName evidence="2">Uncharacterized protein</fullName>
    </submittedName>
</protein>
<proteinExistence type="predicted"/>
<dbReference type="EMBL" id="CAEX01000821">
    <property type="protein sequence ID" value="CCD18304.1"/>
    <property type="molecule type" value="Genomic_DNA"/>
</dbReference>
<evidence type="ECO:0000313" key="2">
    <source>
        <dbReference type="EMBL" id="CCD18304.1"/>
    </source>
</evidence>
<name>F9WLB5_TRYVY</name>
<dbReference type="Proteomes" id="UP000009027">
    <property type="component" value="Unassembled WGS sequence"/>
</dbReference>
<gene>
    <name evidence="2" type="ORF">TvY486_0009800</name>
</gene>
<feature type="compositionally biased region" description="Basic residues" evidence="1">
    <location>
        <begin position="20"/>
        <end position="32"/>
    </location>
</feature>
<feature type="region of interest" description="Disordered" evidence="1">
    <location>
        <begin position="323"/>
        <end position="346"/>
    </location>
</feature>
<evidence type="ECO:0000256" key="1">
    <source>
        <dbReference type="SAM" id="MobiDB-lite"/>
    </source>
</evidence>
<reference evidence="2 3" key="1">
    <citation type="journal article" date="2012" name="Proc. Natl. Acad. Sci. U.S.A.">
        <title>Antigenic diversity is generated by distinct evolutionary mechanisms in African trypanosome species.</title>
        <authorList>
            <person name="Jackson A.P."/>
            <person name="Berry A."/>
            <person name="Aslett M."/>
            <person name="Allison H.C."/>
            <person name="Burton P."/>
            <person name="Vavrova-Anderson J."/>
            <person name="Brown R."/>
            <person name="Browne H."/>
            <person name="Corton N."/>
            <person name="Hauser H."/>
            <person name="Gamble J."/>
            <person name="Gilderthorp R."/>
            <person name="Marcello L."/>
            <person name="McQuillan J."/>
            <person name="Otto T.D."/>
            <person name="Quail M.A."/>
            <person name="Sanders M.J."/>
            <person name="van Tonder A."/>
            <person name="Ginger M.L."/>
            <person name="Field M.C."/>
            <person name="Barry J.D."/>
            <person name="Hertz-Fowler C."/>
            <person name="Berriman M."/>
        </authorList>
    </citation>
    <scope>NUCLEOTIDE SEQUENCE</scope>
    <source>
        <strain evidence="2 3">Y486</strain>
    </source>
</reference>
<evidence type="ECO:0000313" key="3">
    <source>
        <dbReference type="Proteomes" id="UP000009027"/>
    </source>
</evidence>
<feature type="region of interest" description="Disordered" evidence="1">
    <location>
        <begin position="191"/>
        <end position="255"/>
    </location>
</feature>
<feature type="region of interest" description="Disordered" evidence="1">
    <location>
        <begin position="1"/>
        <end position="32"/>
    </location>
</feature>
<organism evidence="2 3">
    <name type="scientific">Trypanosoma vivax (strain Y486)</name>
    <dbReference type="NCBI Taxonomy" id="1055687"/>
    <lineage>
        <taxon>Eukaryota</taxon>
        <taxon>Discoba</taxon>
        <taxon>Euglenozoa</taxon>
        <taxon>Kinetoplastea</taxon>
        <taxon>Metakinetoplastina</taxon>
        <taxon>Trypanosomatida</taxon>
        <taxon>Trypanosomatidae</taxon>
        <taxon>Trypanosoma</taxon>
        <taxon>Duttonella</taxon>
    </lineage>
</organism>
<keyword evidence="3" id="KW-1185">Reference proteome</keyword>
<feature type="compositionally biased region" description="Polar residues" evidence="1">
    <location>
        <begin position="224"/>
        <end position="239"/>
    </location>
</feature>